<protein>
    <submittedName>
        <fullName evidence="1">Uncharacterized protein</fullName>
    </submittedName>
</protein>
<dbReference type="GeneID" id="25909513"/>
<dbReference type="EMBL" id="KQ242467">
    <property type="protein sequence ID" value="KNC78562.1"/>
    <property type="molecule type" value="Genomic_DNA"/>
</dbReference>
<keyword evidence="2" id="KW-1185">Reference proteome</keyword>
<evidence type="ECO:0000313" key="1">
    <source>
        <dbReference type="EMBL" id="KNC78562.1"/>
    </source>
</evidence>
<dbReference type="OrthoDB" id="65716at2759"/>
<name>A0A0L0FP52_9EUKA</name>
<organism evidence="1 2">
    <name type="scientific">Sphaeroforma arctica JP610</name>
    <dbReference type="NCBI Taxonomy" id="667725"/>
    <lineage>
        <taxon>Eukaryota</taxon>
        <taxon>Ichthyosporea</taxon>
        <taxon>Ichthyophonida</taxon>
        <taxon>Sphaeroforma</taxon>
    </lineage>
</organism>
<accession>A0A0L0FP52</accession>
<dbReference type="Proteomes" id="UP000054560">
    <property type="component" value="Unassembled WGS sequence"/>
</dbReference>
<dbReference type="AlphaFoldDB" id="A0A0L0FP52"/>
<evidence type="ECO:0000313" key="2">
    <source>
        <dbReference type="Proteomes" id="UP000054560"/>
    </source>
</evidence>
<reference evidence="1 2" key="1">
    <citation type="submission" date="2011-02" db="EMBL/GenBank/DDBJ databases">
        <title>The Genome Sequence of Sphaeroforma arctica JP610.</title>
        <authorList>
            <consortium name="The Broad Institute Genome Sequencing Platform"/>
            <person name="Russ C."/>
            <person name="Cuomo C."/>
            <person name="Young S.K."/>
            <person name="Zeng Q."/>
            <person name="Gargeya S."/>
            <person name="Alvarado L."/>
            <person name="Berlin A."/>
            <person name="Chapman S.B."/>
            <person name="Chen Z."/>
            <person name="Freedman E."/>
            <person name="Gellesch M."/>
            <person name="Goldberg J."/>
            <person name="Griggs A."/>
            <person name="Gujja S."/>
            <person name="Heilman E."/>
            <person name="Heiman D."/>
            <person name="Howarth C."/>
            <person name="Mehta T."/>
            <person name="Neiman D."/>
            <person name="Pearson M."/>
            <person name="Roberts A."/>
            <person name="Saif S."/>
            <person name="Shea T."/>
            <person name="Shenoy N."/>
            <person name="Sisk P."/>
            <person name="Stolte C."/>
            <person name="Sykes S."/>
            <person name="White J."/>
            <person name="Yandava C."/>
            <person name="Burger G."/>
            <person name="Gray M.W."/>
            <person name="Holland P.W.H."/>
            <person name="King N."/>
            <person name="Lang F.B.F."/>
            <person name="Roger A.J."/>
            <person name="Ruiz-Trillo I."/>
            <person name="Haas B."/>
            <person name="Nusbaum C."/>
            <person name="Birren B."/>
        </authorList>
    </citation>
    <scope>NUCLEOTIDE SEQUENCE [LARGE SCALE GENOMIC DNA]</scope>
    <source>
        <strain evidence="1 2">JP610</strain>
    </source>
</reference>
<feature type="non-terminal residue" evidence="1">
    <location>
        <position position="1"/>
    </location>
</feature>
<dbReference type="RefSeq" id="XP_014152464.1">
    <property type="nucleotide sequence ID" value="XM_014296989.1"/>
</dbReference>
<proteinExistence type="predicted"/>
<sequence length="62" mass="6844">IGQYVEAEAWCGQALEILSLLPSTLVQEYKPVMQKGYAEVLSKVSDFAEGLNFNLQVIPKAD</sequence>
<gene>
    <name evidence="1" type="ORF">SARC_09009</name>
</gene>